<keyword evidence="1" id="KW-0812">Transmembrane</keyword>
<feature type="transmembrane region" description="Helical" evidence="1">
    <location>
        <begin position="146"/>
        <end position="170"/>
    </location>
</feature>
<dbReference type="GeneID" id="87599233"/>
<feature type="transmembrane region" description="Helical" evidence="1">
    <location>
        <begin position="358"/>
        <end position="379"/>
    </location>
</feature>
<feature type="domain" description="DUF418" evidence="2">
    <location>
        <begin position="238"/>
        <end position="398"/>
    </location>
</feature>
<dbReference type="PATRIC" id="fig|136160.3.peg.505"/>
<comment type="caution">
    <text evidence="3">The sequence shown here is derived from an EMBL/GenBank/DDBJ whole genome shotgun (WGS) entry which is preliminary data.</text>
</comment>
<keyword evidence="1" id="KW-1133">Transmembrane helix</keyword>
<evidence type="ECO:0000256" key="1">
    <source>
        <dbReference type="SAM" id="Phobius"/>
    </source>
</evidence>
<evidence type="ECO:0000313" key="3">
    <source>
        <dbReference type="EMBL" id="KOO37672.1"/>
    </source>
</evidence>
<keyword evidence="1" id="KW-0472">Membrane</keyword>
<reference evidence="3" key="1">
    <citation type="submission" date="2015-08" db="EMBL/GenBank/DDBJ databases">
        <title>Complete DNA Sequence of Pseudomonas syringae pv. actinidiae, the Causal Agent of Kiwifruit Canker Disease.</title>
        <authorList>
            <person name="Rikkerink E.H.A."/>
            <person name="Fineran P.C."/>
        </authorList>
    </citation>
    <scope>NUCLEOTIDE SEQUENCE</scope>
    <source>
        <strain evidence="3">DSM 13666</strain>
    </source>
</reference>
<dbReference type="PANTHER" id="PTHR30590">
    <property type="entry name" value="INNER MEMBRANE PROTEIN"/>
    <property type="match status" value="1"/>
</dbReference>
<dbReference type="InterPro" id="IPR007349">
    <property type="entry name" value="DUF418"/>
</dbReference>
<dbReference type="InterPro" id="IPR052529">
    <property type="entry name" value="Bact_Transport_Assoc"/>
</dbReference>
<sequence>MNTYKLEPVTKERVHELDIIRGFALVGILLANMMYFATPGIYVQMAGSPSWAGALDQAAYSFITFFASGKFFPMFSFLFGLGFVVFFQRAMQRSDRPYSLYLRRIFFLFVFGIIHAFGIWYGDILLIYALLAPILLLFYNRKGKTILRWAFAILLVPTFLLFLGMMALLLGDEASMMYGQEEVQFANEMMEQSLAVYGSGTVLEIFQQRALDYSFAFQGYLFMIPTILFMFLLGVYVAKTERYRNLQQQKPFLKKVWFTSLAIGLPFNLLFFYSSTQSELLLSMFAYGIGVMLGGPALCLFYITSIGLLCQSNVWAKMLSPLRAVGRLALSNYLLQSLVCTTIFYSYGFGLFGQVGPLMWVMIALFLFTSQVILSNIWIRRFRFGPAEWLWRSLTYGKRQPLLKK</sequence>
<feature type="transmembrane region" description="Helical" evidence="1">
    <location>
        <begin position="285"/>
        <end position="309"/>
    </location>
</feature>
<name>A0A0M0KGG4_ALKHA</name>
<accession>A0A0M0KGG4</accession>
<dbReference type="PANTHER" id="PTHR30590:SF2">
    <property type="entry name" value="INNER MEMBRANE PROTEIN"/>
    <property type="match status" value="1"/>
</dbReference>
<feature type="transmembrane region" description="Helical" evidence="1">
    <location>
        <begin position="58"/>
        <end position="86"/>
    </location>
</feature>
<feature type="transmembrane region" description="Helical" evidence="1">
    <location>
        <begin position="256"/>
        <end position="273"/>
    </location>
</feature>
<dbReference type="Pfam" id="PF04235">
    <property type="entry name" value="DUF418"/>
    <property type="match status" value="1"/>
</dbReference>
<dbReference type="AlphaFoldDB" id="A0A0M0KGG4"/>
<feature type="transmembrane region" description="Helical" evidence="1">
    <location>
        <begin position="215"/>
        <end position="236"/>
    </location>
</feature>
<proteinExistence type="predicted"/>
<protein>
    <recommendedName>
        <fullName evidence="2">DUF418 domain-containing protein</fullName>
    </recommendedName>
</protein>
<gene>
    <name evidence="3" type="ORF">AMD02_01525</name>
</gene>
<feature type="transmembrane region" description="Helical" evidence="1">
    <location>
        <begin position="98"/>
        <end position="114"/>
    </location>
</feature>
<feature type="transmembrane region" description="Helical" evidence="1">
    <location>
        <begin position="20"/>
        <end position="38"/>
    </location>
</feature>
<dbReference type="EMBL" id="LILD01000001">
    <property type="protein sequence ID" value="KOO37672.1"/>
    <property type="molecule type" value="Genomic_DNA"/>
</dbReference>
<organism evidence="3">
    <name type="scientific">Halalkalibacterium halodurans</name>
    <name type="common">Bacillus halodurans</name>
    <dbReference type="NCBI Taxonomy" id="86665"/>
    <lineage>
        <taxon>Bacteria</taxon>
        <taxon>Bacillati</taxon>
        <taxon>Bacillota</taxon>
        <taxon>Bacilli</taxon>
        <taxon>Bacillales</taxon>
        <taxon>Bacillaceae</taxon>
        <taxon>Halalkalibacterium (ex Joshi et al. 2022)</taxon>
    </lineage>
</organism>
<dbReference type="RefSeq" id="WP_053430209.1">
    <property type="nucleotide sequence ID" value="NZ_CP040441.1"/>
</dbReference>
<feature type="transmembrane region" description="Helical" evidence="1">
    <location>
        <begin position="120"/>
        <end position="139"/>
    </location>
</feature>
<evidence type="ECO:0000259" key="2">
    <source>
        <dbReference type="Pfam" id="PF04235"/>
    </source>
</evidence>
<feature type="transmembrane region" description="Helical" evidence="1">
    <location>
        <begin position="330"/>
        <end position="352"/>
    </location>
</feature>